<feature type="transmembrane region" description="Helical" evidence="1">
    <location>
        <begin position="224"/>
        <end position="248"/>
    </location>
</feature>
<keyword evidence="1" id="KW-0812">Transmembrane</keyword>
<evidence type="ECO:0000313" key="3">
    <source>
        <dbReference type="Proteomes" id="UP000254834"/>
    </source>
</evidence>
<organism evidence="2 3">
    <name type="scientific">Candidatus Chromulinivorax destructor</name>
    <dbReference type="NCBI Taxonomy" id="2066483"/>
    <lineage>
        <taxon>Bacteria</taxon>
        <taxon>Candidatus Babelota</taxon>
        <taxon>Candidatus Babeliae</taxon>
        <taxon>Candidatus Babeliales</taxon>
        <taxon>Candidatus Chromulinivoraceae</taxon>
        <taxon>Candidatus Chromulinivorax</taxon>
    </lineage>
</organism>
<name>A0A345ZC33_9BACT</name>
<accession>A0A345ZC33</accession>
<dbReference type="Proteomes" id="UP000254834">
    <property type="component" value="Chromosome"/>
</dbReference>
<reference evidence="2 3" key="1">
    <citation type="submission" date="2017-12" db="EMBL/GenBank/DDBJ databases">
        <title>Chromulinavorax destructans is a abundant pathogen of dominant heterotrophic picoflagllates.</title>
        <authorList>
            <person name="Deeg C.M."/>
            <person name="Zimmer M."/>
            <person name="Suttle C.A."/>
        </authorList>
    </citation>
    <scope>NUCLEOTIDE SEQUENCE [LARGE SCALE GENOMIC DNA]</scope>
    <source>
        <strain evidence="2 3">SeV1</strain>
    </source>
</reference>
<protein>
    <submittedName>
        <fullName evidence="2">Uncharacterized protein</fullName>
    </submittedName>
</protein>
<keyword evidence="3" id="KW-1185">Reference proteome</keyword>
<sequence>MKNMIKMAPYMMFIAFSQGIFCSEKLQQSEPLSSLDLSESAFHDVESKNNSPKNLRKETLSHPVLSIELPDLTPNQKEEGKFQDLFANLSTGKNEFKDEEFEPSTLSFQKNNRRLLSPRNYFNESPEEFDAHIESIATLEKNELDSLLEFKGRFKDNTPFILRGRINLDLLTLIKGQAHSLDNQKEVFADEDQIIMEDIAPIEEISLNEVEEDNLTNTPEKKTAYFTVQNGVIATTALASLATSYIFLRNRK</sequence>
<dbReference type="AlphaFoldDB" id="A0A345ZC33"/>
<dbReference type="RefSeq" id="WP_115585865.1">
    <property type="nucleotide sequence ID" value="NZ_CP025544.1"/>
</dbReference>
<keyword evidence="1" id="KW-1133">Transmembrane helix</keyword>
<evidence type="ECO:0000313" key="2">
    <source>
        <dbReference type="EMBL" id="AXK60850.1"/>
    </source>
</evidence>
<dbReference type="EMBL" id="CP025544">
    <property type="protein sequence ID" value="AXK60850.1"/>
    <property type="molecule type" value="Genomic_DNA"/>
</dbReference>
<dbReference type="KEGG" id="cdes:C0J27_03845"/>
<keyword evidence="1" id="KW-0472">Membrane</keyword>
<proteinExistence type="predicted"/>
<gene>
    <name evidence="2" type="ORF">C0J27_03845</name>
</gene>
<evidence type="ECO:0000256" key="1">
    <source>
        <dbReference type="SAM" id="Phobius"/>
    </source>
</evidence>